<reference evidence="11" key="1">
    <citation type="submission" date="2020-10" db="EMBL/GenBank/DDBJ databases">
        <authorList>
            <person name="Gilroy R."/>
        </authorList>
    </citation>
    <scope>NUCLEOTIDE SEQUENCE</scope>
    <source>
        <strain evidence="11">10669</strain>
    </source>
</reference>
<evidence type="ECO:0000256" key="3">
    <source>
        <dbReference type="ARBA" id="ARBA00022516"/>
    </source>
</evidence>
<dbReference type="PIRSF" id="PIRSF002465">
    <property type="entry name" value="Phsphlp_syn_PlsX"/>
    <property type="match status" value="1"/>
</dbReference>
<sequence length="355" mass="37872">METDAQTYRIAVDCMGGDKGPAEVVQAVALALKKIGEGDRLILVGQEKVIRDAMRAAGLTSHPRVEIRHAPDVIGMDDKPMQAMKSKKNSSMIVALEMLKAGEVDAVVSTGNTKVMVGAGTLKVRLLPGVQRPALSAILPRKKGYSVVADVGANPETTPEQLVHNTVLGSLYSIAVLGTTKPKVGLLTVGTEEGKGGDRINRAHAYLKALNERFDWFEYVGPVEGFDVFQSDVDVIVTDGFTGNILIKTIEGLVYMIKDLVGEKVKRNPLYLGAGLVLLPLLRNLKSHLRPERFGGAPLLGLNGLVMKAHGSSNRYGTCAAIVMAHNACSKAMNKKASELLAVANEVVAEVQQGA</sequence>
<comment type="subunit">
    <text evidence="9 10">Homodimer. Probably interacts with PlsY.</text>
</comment>
<evidence type="ECO:0000256" key="1">
    <source>
        <dbReference type="ARBA" id="ARBA00001232"/>
    </source>
</evidence>
<evidence type="ECO:0000256" key="7">
    <source>
        <dbReference type="ARBA" id="ARBA00023264"/>
    </source>
</evidence>
<comment type="catalytic activity">
    <reaction evidence="1 10">
        <text>a fatty acyl-[ACP] + phosphate = an acyl phosphate + holo-[ACP]</text>
        <dbReference type="Rhea" id="RHEA:42292"/>
        <dbReference type="Rhea" id="RHEA-COMP:9685"/>
        <dbReference type="Rhea" id="RHEA-COMP:14125"/>
        <dbReference type="ChEBI" id="CHEBI:43474"/>
        <dbReference type="ChEBI" id="CHEBI:59918"/>
        <dbReference type="ChEBI" id="CHEBI:64479"/>
        <dbReference type="ChEBI" id="CHEBI:138651"/>
        <dbReference type="EC" id="2.3.1.274"/>
    </reaction>
</comment>
<protein>
    <recommendedName>
        <fullName evidence="8 10">Phosphate acyltransferase</fullName>
        <ecNumber evidence="8 10">2.3.1.274</ecNumber>
    </recommendedName>
    <alternativeName>
        <fullName evidence="10">Acyl-ACP phosphotransacylase</fullName>
    </alternativeName>
    <alternativeName>
        <fullName evidence="10">Acyl-[acyl-carrier-protein]--phosphate acyltransferase</fullName>
    </alternativeName>
    <alternativeName>
        <fullName evidence="10">Phosphate-acyl-ACP acyltransferase</fullName>
    </alternativeName>
</protein>
<evidence type="ECO:0000256" key="2">
    <source>
        <dbReference type="ARBA" id="ARBA00022490"/>
    </source>
</evidence>
<proteinExistence type="inferred from homology"/>
<evidence type="ECO:0000256" key="10">
    <source>
        <dbReference type="HAMAP-Rule" id="MF_00019"/>
    </source>
</evidence>
<dbReference type="GO" id="GO:0006633">
    <property type="term" value="P:fatty acid biosynthetic process"/>
    <property type="evidence" value="ECO:0007669"/>
    <property type="project" value="UniProtKB-UniRule"/>
</dbReference>
<evidence type="ECO:0000256" key="8">
    <source>
        <dbReference type="ARBA" id="ARBA00024069"/>
    </source>
</evidence>
<dbReference type="AlphaFoldDB" id="A0A9D1NIS1"/>
<gene>
    <name evidence="10 11" type="primary">plsX</name>
    <name evidence="11" type="ORF">IAC75_00590</name>
</gene>
<dbReference type="EMBL" id="DVOG01000016">
    <property type="protein sequence ID" value="HIV03636.1"/>
    <property type="molecule type" value="Genomic_DNA"/>
</dbReference>
<dbReference type="SUPFAM" id="SSF53659">
    <property type="entry name" value="Isocitrate/Isopropylmalate dehydrogenase-like"/>
    <property type="match status" value="1"/>
</dbReference>
<dbReference type="GO" id="GO:0008654">
    <property type="term" value="P:phospholipid biosynthetic process"/>
    <property type="evidence" value="ECO:0007669"/>
    <property type="project" value="UniProtKB-KW"/>
</dbReference>
<evidence type="ECO:0000256" key="4">
    <source>
        <dbReference type="ARBA" id="ARBA00022679"/>
    </source>
</evidence>
<evidence type="ECO:0000313" key="12">
    <source>
        <dbReference type="Proteomes" id="UP000886812"/>
    </source>
</evidence>
<dbReference type="PANTHER" id="PTHR30100">
    <property type="entry name" value="FATTY ACID/PHOSPHOLIPID SYNTHESIS PROTEIN PLSX"/>
    <property type="match status" value="1"/>
</dbReference>
<keyword evidence="11" id="KW-0012">Acyltransferase</keyword>
<dbReference type="GO" id="GO:0005737">
    <property type="term" value="C:cytoplasm"/>
    <property type="evidence" value="ECO:0007669"/>
    <property type="project" value="UniProtKB-SubCell"/>
</dbReference>
<comment type="similarity">
    <text evidence="10">Belongs to the PlsX family.</text>
</comment>
<dbReference type="HAMAP" id="MF_00019">
    <property type="entry name" value="PlsX"/>
    <property type="match status" value="1"/>
</dbReference>
<keyword evidence="6 10" id="KW-0594">Phospholipid biosynthesis</keyword>
<dbReference type="InterPro" id="IPR012281">
    <property type="entry name" value="Phospholipid_synth_PlsX-like"/>
</dbReference>
<dbReference type="Proteomes" id="UP000886812">
    <property type="component" value="Unassembled WGS sequence"/>
</dbReference>
<comment type="function">
    <text evidence="10">Catalyzes the reversible formation of acyl-phosphate (acyl-PO(4)) from acyl-[acyl-carrier-protein] (acyl-ACP). This enzyme utilizes acyl-ACP as fatty acyl donor, but not acyl-CoA.</text>
</comment>
<dbReference type="Gene3D" id="3.40.718.10">
    <property type="entry name" value="Isopropylmalate Dehydrogenase"/>
    <property type="match status" value="1"/>
</dbReference>
<dbReference type="PANTHER" id="PTHR30100:SF1">
    <property type="entry name" value="PHOSPHATE ACYLTRANSFERASE"/>
    <property type="match status" value="1"/>
</dbReference>
<evidence type="ECO:0000313" key="11">
    <source>
        <dbReference type="EMBL" id="HIV03636.1"/>
    </source>
</evidence>
<evidence type="ECO:0000256" key="6">
    <source>
        <dbReference type="ARBA" id="ARBA00023209"/>
    </source>
</evidence>
<keyword evidence="7 10" id="KW-1208">Phospholipid metabolism</keyword>
<dbReference type="EC" id="2.3.1.274" evidence="8 10"/>
<dbReference type="NCBIfam" id="TIGR00182">
    <property type="entry name" value="plsX"/>
    <property type="match status" value="1"/>
</dbReference>
<dbReference type="Pfam" id="PF02504">
    <property type="entry name" value="FA_synthesis"/>
    <property type="match status" value="1"/>
</dbReference>
<accession>A0A9D1NIS1</accession>
<dbReference type="GO" id="GO:0043811">
    <property type="term" value="F:phosphate:acyl-[acyl carrier protein] acyltransferase activity"/>
    <property type="evidence" value="ECO:0007669"/>
    <property type="project" value="UniProtKB-UniRule"/>
</dbReference>
<dbReference type="InterPro" id="IPR003664">
    <property type="entry name" value="FA_synthesis"/>
</dbReference>
<evidence type="ECO:0000256" key="9">
    <source>
        <dbReference type="ARBA" id="ARBA00046608"/>
    </source>
</evidence>
<keyword evidence="5 10" id="KW-0443">Lipid metabolism</keyword>
<reference evidence="11" key="2">
    <citation type="journal article" date="2021" name="PeerJ">
        <title>Extensive microbial diversity within the chicken gut microbiome revealed by metagenomics and culture.</title>
        <authorList>
            <person name="Gilroy R."/>
            <person name="Ravi A."/>
            <person name="Getino M."/>
            <person name="Pursley I."/>
            <person name="Horton D.L."/>
            <person name="Alikhan N.F."/>
            <person name="Baker D."/>
            <person name="Gharbi K."/>
            <person name="Hall N."/>
            <person name="Watson M."/>
            <person name="Adriaenssens E.M."/>
            <person name="Foster-Nyarko E."/>
            <person name="Jarju S."/>
            <person name="Secka A."/>
            <person name="Antonio M."/>
            <person name="Oren A."/>
            <person name="Chaudhuri R.R."/>
            <person name="La Ragione R."/>
            <person name="Hildebrand F."/>
            <person name="Pallen M.J."/>
        </authorList>
    </citation>
    <scope>NUCLEOTIDE SEQUENCE</scope>
    <source>
        <strain evidence="11">10669</strain>
    </source>
</reference>
<evidence type="ECO:0000256" key="5">
    <source>
        <dbReference type="ARBA" id="ARBA00023098"/>
    </source>
</evidence>
<keyword evidence="4 10" id="KW-0808">Transferase</keyword>
<keyword evidence="2 10" id="KW-0963">Cytoplasm</keyword>
<keyword evidence="3 10" id="KW-0444">Lipid biosynthesis</keyword>
<comment type="pathway">
    <text evidence="10">Lipid metabolism; phospholipid metabolism.</text>
</comment>
<name>A0A9D1NIS1_9BACT</name>
<comment type="caution">
    <text evidence="11">The sequence shown here is derived from an EMBL/GenBank/DDBJ whole genome shotgun (WGS) entry which is preliminary data.</text>
</comment>
<comment type="subcellular location">
    <subcellularLocation>
        <location evidence="10">Cytoplasm</location>
    </subcellularLocation>
    <text evidence="10">Associated with the membrane possibly through PlsY.</text>
</comment>
<organism evidence="11 12">
    <name type="scientific">Candidatus Spyradosoma merdigallinarum</name>
    <dbReference type="NCBI Taxonomy" id="2840950"/>
    <lineage>
        <taxon>Bacteria</taxon>
        <taxon>Pseudomonadati</taxon>
        <taxon>Verrucomicrobiota</taxon>
        <taxon>Opitutia</taxon>
        <taxon>Opitutia incertae sedis</taxon>
        <taxon>Candidatus Spyradosoma</taxon>
    </lineage>
</organism>